<feature type="compositionally biased region" description="Basic and acidic residues" evidence="1">
    <location>
        <begin position="10"/>
        <end position="38"/>
    </location>
</feature>
<organism evidence="2 3">
    <name type="scientific">Stephania japonica</name>
    <dbReference type="NCBI Taxonomy" id="461633"/>
    <lineage>
        <taxon>Eukaryota</taxon>
        <taxon>Viridiplantae</taxon>
        <taxon>Streptophyta</taxon>
        <taxon>Embryophyta</taxon>
        <taxon>Tracheophyta</taxon>
        <taxon>Spermatophyta</taxon>
        <taxon>Magnoliopsida</taxon>
        <taxon>Ranunculales</taxon>
        <taxon>Menispermaceae</taxon>
        <taxon>Menispermoideae</taxon>
        <taxon>Cissampelideae</taxon>
        <taxon>Stephania</taxon>
    </lineage>
</organism>
<feature type="compositionally biased region" description="Low complexity" evidence="1">
    <location>
        <begin position="80"/>
        <end position="89"/>
    </location>
</feature>
<dbReference type="EMBL" id="JBBNAE010000001">
    <property type="protein sequence ID" value="KAK9155793.1"/>
    <property type="molecule type" value="Genomic_DNA"/>
</dbReference>
<keyword evidence="3" id="KW-1185">Reference proteome</keyword>
<proteinExistence type="predicted"/>
<evidence type="ECO:0000313" key="2">
    <source>
        <dbReference type="EMBL" id="KAK9155793.1"/>
    </source>
</evidence>
<gene>
    <name evidence="2" type="ORF">Sjap_003273</name>
</gene>
<evidence type="ECO:0000313" key="3">
    <source>
        <dbReference type="Proteomes" id="UP001417504"/>
    </source>
</evidence>
<comment type="caution">
    <text evidence="2">The sequence shown here is derived from an EMBL/GenBank/DDBJ whole genome shotgun (WGS) entry which is preliminary data.</text>
</comment>
<protein>
    <submittedName>
        <fullName evidence="2">Uncharacterized protein</fullName>
    </submittedName>
</protein>
<feature type="compositionally biased region" description="Polar residues" evidence="1">
    <location>
        <begin position="68"/>
        <end position="79"/>
    </location>
</feature>
<dbReference type="Proteomes" id="UP001417504">
    <property type="component" value="Unassembled WGS sequence"/>
</dbReference>
<evidence type="ECO:0000256" key="1">
    <source>
        <dbReference type="SAM" id="MobiDB-lite"/>
    </source>
</evidence>
<feature type="region of interest" description="Disordered" evidence="1">
    <location>
        <begin position="1"/>
        <end position="47"/>
    </location>
</feature>
<accession>A0AAP0KQ10</accession>
<sequence>MGGRRRRRWPEKELTGAKRTRADGRVDDNPSRSRDNAGRAKQMRRWSRERWWRERRRSLPRLNRHPITRNTTNTANTQLSPSKVKSPSAPANKVFNEAILSISYSISRLMRTMFSTYGGRERKREALGVSKTSLNVMNLKNHQNAPTYFAASKLERSQNEPLHTFNSSISRTYWFELKSSLIGGTKGDIFS</sequence>
<name>A0AAP0KQ10_9MAGN</name>
<dbReference type="AlphaFoldDB" id="A0AAP0KQ10"/>
<reference evidence="2 3" key="1">
    <citation type="submission" date="2024-01" db="EMBL/GenBank/DDBJ databases">
        <title>Genome assemblies of Stephania.</title>
        <authorList>
            <person name="Yang L."/>
        </authorList>
    </citation>
    <scope>NUCLEOTIDE SEQUENCE [LARGE SCALE GENOMIC DNA]</scope>
    <source>
        <strain evidence="2">QJT</strain>
        <tissue evidence="2">Leaf</tissue>
    </source>
</reference>
<feature type="region of interest" description="Disordered" evidence="1">
    <location>
        <begin position="62"/>
        <end position="89"/>
    </location>
</feature>